<dbReference type="InterPro" id="IPR000843">
    <property type="entry name" value="HTH_LacI"/>
</dbReference>
<keyword evidence="7" id="KW-1185">Reference proteome</keyword>
<dbReference type="SUPFAM" id="SSF53822">
    <property type="entry name" value="Periplasmic binding protein-like I"/>
    <property type="match status" value="1"/>
</dbReference>
<feature type="region of interest" description="Disordered" evidence="4">
    <location>
        <begin position="359"/>
        <end position="402"/>
    </location>
</feature>
<comment type="caution">
    <text evidence="6">The sequence shown here is derived from an EMBL/GenBank/DDBJ whole genome shotgun (WGS) entry which is preliminary data.</text>
</comment>
<dbReference type="PANTHER" id="PTHR30146">
    <property type="entry name" value="LACI-RELATED TRANSCRIPTIONAL REPRESSOR"/>
    <property type="match status" value="1"/>
</dbReference>
<dbReference type="GO" id="GO:0000976">
    <property type="term" value="F:transcription cis-regulatory region binding"/>
    <property type="evidence" value="ECO:0007669"/>
    <property type="project" value="TreeGrafter"/>
</dbReference>
<reference evidence="6 7" key="1">
    <citation type="submission" date="2020-08" db="EMBL/GenBank/DDBJ databases">
        <title>Genomic Encyclopedia of Type Strains, Phase IV (KMG-IV): sequencing the most valuable type-strain genomes for metagenomic binning, comparative biology and taxonomic classification.</title>
        <authorList>
            <person name="Goeker M."/>
        </authorList>
    </citation>
    <scope>NUCLEOTIDE SEQUENCE [LARGE SCALE GENOMIC DNA]</scope>
    <source>
        <strain evidence="6 7">DSM 25897</strain>
    </source>
</reference>
<keyword evidence="2 6" id="KW-0238">DNA-binding</keyword>
<accession>A0A7W7V7T5</accession>
<feature type="domain" description="HTH lacI-type" evidence="5">
    <location>
        <begin position="25"/>
        <end position="79"/>
    </location>
</feature>
<name>A0A7W7V7T5_9GAMM</name>
<keyword evidence="1" id="KW-0805">Transcription regulation</keyword>
<evidence type="ECO:0000259" key="5">
    <source>
        <dbReference type="PROSITE" id="PS50932"/>
    </source>
</evidence>
<feature type="compositionally biased region" description="Low complexity" evidence="4">
    <location>
        <begin position="363"/>
        <end position="382"/>
    </location>
</feature>
<dbReference type="CDD" id="cd01392">
    <property type="entry name" value="HTH_LacI"/>
    <property type="match status" value="1"/>
</dbReference>
<evidence type="ECO:0000256" key="3">
    <source>
        <dbReference type="ARBA" id="ARBA00023163"/>
    </source>
</evidence>
<evidence type="ECO:0000256" key="2">
    <source>
        <dbReference type="ARBA" id="ARBA00023125"/>
    </source>
</evidence>
<dbReference type="EMBL" id="JACHHX010000003">
    <property type="protein sequence ID" value="MBB5014728.1"/>
    <property type="molecule type" value="Genomic_DNA"/>
</dbReference>
<dbReference type="Gene3D" id="3.40.50.2300">
    <property type="match status" value="2"/>
</dbReference>
<keyword evidence="3" id="KW-0804">Transcription</keyword>
<dbReference type="GO" id="GO:0003700">
    <property type="term" value="F:DNA-binding transcription factor activity"/>
    <property type="evidence" value="ECO:0007669"/>
    <property type="project" value="TreeGrafter"/>
</dbReference>
<dbReference type="CDD" id="cd06295">
    <property type="entry name" value="PBP1_CelR"/>
    <property type="match status" value="1"/>
</dbReference>
<dbReference type="SMART" id="SM00354">
    <property type="entry name" value="HTH_LACI"/>
    <property type="match status" value="1"/>
</dbReference>
<evidence type="ECO:0000256" key="1">
    <source>
        <dbReference type="ARBA" id="ARBA00023015"/>
    </source>
</evidence>
<gene>
    <name evidence="6" type="ORF">HNQ58_000604</name>
</gene>
<evidence type="ECO:0000313" key="6">
    <source>
        <dbReference type="EMBL" id="MBB5014728.1"/>
    </source>
</evidence>
<dbReference type="PROSITE" id="PS50932">
    <property type="entry name" value="HTH_LACI_2"/>
    <property type="match status" value="1"/>
</dbReference>
<dbReference type="Pfam" id="PF13377">
    <property type="entry name" value="Peripla_BP_3"/>
    <property type="match status" value="1"/>
</dbReference>
<dbReference type="InterPro" id="IPR010982">
    <property type="entry name" value="Lambda_DNA-bd_dom_sf"/>
</dbReference>
<dbReference type="PANTHER" id="PTHR30146:SF120">
    <property type="entry name" value="ALANINE RACEMASE"/>
    <property type="match status" value="1"/>
</dbReference>
<protein>
    <submittedName>
        <fullName evidence="6">DNA-binding LacI/PurR family transcriptional regulator</fullName>
    </submittedName>
</protein>
<dbReference type="AlphaFoldDB" id="A0A7W7V7T5"/>
<dbReference type="Gene3D" id="1.10.260.40">
    <property type="entry name" value="lambda repressor-like DNA-binding domains"/>
    <property type="match status" value="1"/>
</dbReference>
<sequence length="402" mass="43169">MPAPALGYTAGDLQGNPTAGMKGKATSFDIAYRAGVSQSTVSRALSGSPLVNAQTRQRIERIARELNYKVDKNASNLRSQQSGTLALLFFEDPTPDESHINPFFLSMLGSITRACARHGYDLLVSFQQFSDDWHADYEDSRKADGLILLGYGDYMPYCSKLEKLVAQGTHFVRWGPVLPDQPGISIGCDNHDGGKAMGAHLVAQGRRRIAFLGTITPDCPEFLARYRGHAEALAAAGLSAPAALQVDAISTEEAGYAAACTLLARRQPFDAIFAASDLIAMGAMQALADHGLRVPEDVAVTGFDDIPMARFAQPPLTTVLQDTQRAGELLVETLLRLIRNEPAESRLLPARLVIRRSCGAGGSPSARQGARAASARSPAHPGKTPRRRAPARSPSAPRPRTR</sequence>
<evidence type="ECO:0000313" key="7">
    <source>
        <dbReference type="Proteomes" id="UP000519004"/>
    </source>
</evidence>
<dbReference type="InterPro" id="IPR046335">
    <property type="entry name" value="LacI/GalR-like_sensor"/>
</dbReference>
<proteinExistence type="predicted"/>
<dbReference type="InterPro" id="IPR028082">
    <property type="entry name" value="Peripla_BP_I"/>
</dbReference>
<evidence type="ECO:0000256" key="4">
    <source>
        <dbReference type="SAM" id="MobiDB-lite"/>
    </source>
</evidence>
<dbReference type="SUPFAM" id="SSF47413">
    <property type="entry name" value="lambda repressor-like DNA-binding domains"/>
    <property type="match status" value="1"/>
</dbReference>
<dbReference type="Proteomes" id="UP000519004">
    <property type="component" value="Unassembled WGS sequence"/>
</dbReference>
<dbReference type="Pfam" id="PF00356">
    <property type="entry name" value="LacI"/>
    <property type="match status" value="1"/>
</dbReference>
<organism evidence="6 7">
    <name type="scientific">Rehaibacterium terrae</name>
    <dbReference type="NCBI Taxonomy" id="1341696"/>
    <lineage>
        <taxon>Bacteria</taxon>
        <taxon>Pseudomonadati</taxon>
        <taxon>Pseudomonadota</taxon>
        <taxon>Gammaproteobacteria</taxon>
        <taxon>Lysobacterales</taxon>
        <taxon>Lysobacteraceae</taxon>
        <taxon>Rehaibacterium</taxon>
    </lineage>
</organism>